<dbReference type="AlphaFoldDB" id="A0A258HEN4"/>
<keyword evidence="1" id="KW-0676">Redox-active center</keyword>
<protein>
    <submittedName>
        <fullName evidence="3">Antioxidant AhpC</fullName>
    </submittedName>
</protein>
<dbReference type="PROSITE" id="PS51352">
    <property type="entry name" value="THIOREDOXIN_2"/>
    <property type="match status" value="1"/>
</dbReference>
<organism evidence="3 4">
    <name type="scientific">Brevundimonas subvibrioides</name>
    <dbReference type="NCBI Taxonomy" id="74313"/>
    <lineage>
        <taxon>Bacteria</taxon>
        <taxon>Pseudomonadati</taxon>
        <taxon>Pseudomonadota</taxon>
        <taxon>Alphaproteobacteria</taxon>
        <taxon>Caulobacterales</taxon>
        <taxon>Caulobacteraceae</taxon>
        <taxon>Brevundimonas</taxon>
    </lineage>
</organism>
<dbReference type="Gene3D" id="3.40.30.10">
    <property type="entry name" value="Glutaredoxin"/>
    <property type="match status" value="1"/>
</dbReference>
<dbReference type="PANTHER" id="PTHR42852:SF18">
    <property type="entry name" value="CHROMOSOME UNDETERMINED SCAFFOLD_47, WHOLE GENOME SHOTGUN SEQUENCE"/>
    <property type="match status" value="1"/>
</dbReference>
<evidence type="ECO:0000313" key="4">
    <source>
        <dbReference type="Proteomes" id="UP000216147"/>
    </source>
</evidence>
<evidence type="ECO:0000256" key="1">
    <source>
        <dbReference type="ARBA" id="ARBA00023284"/>
    </source>
</evidence>
<name>A0A258HEN4_9CAUL</name>
<accession>A0A258HEN4</accession>
<dbReference type="EMBL" id="NCEQ01000014">
    <property type="protein sequence ID" value="OYX55356.1"/>
    <property type="molecule type" value="Genomic_DNA"/>
</dbReference>
<evidence type="ECO:0000259" key="2">
    <source>
        <dbReference type="PROSITE" id="PS51352"/>
    </source>
</evidence>
<dbReference type="PANTHER" id="PTHR42852">
    <property type="entry name" value="THIOL:DISULFIDE INTERCHANGE PROTEIN DSBE"/>
    <property type="match status" value="1"/>
</dbReference>
<reference evidence="3 4" key="1">
    <citation type="submission" date="2017-03" db="EMBL/GenBank/DDBJ databases">
        <title>Lifting the veil on microbial sulfur biogeochemistry in mining wastewaters.</title>
        <authorList>
            <person name="Kantor R.S."/>
            <person name="Colenbrander Nelson T."/>
            <person name="Marshall S."/>
            <person name="Bennett D."/>
            <person name="Apte S."/>
            <person name="Camacho D."/>
            <person name="Thomas B.C."/>
            <person name="Warren L.A."/>
            <person name="Banfield J.F."/>
        </authorList>
    </citation>
    <scope>NUCLEOTIDE SEQUENCE [LARGE SCALE GENOMIC DNA]</scope>
    <source>
        <strain evidence="3">32-68-21</strain>
    </source>
</reference>
<gene>
    <name evidence="3" type="ORF">B7Y86_13585</name>
</gene>
<dbReference type="InterPro" id="IPR050553">
    <property type="entry name" value="Thioredoxin_ResA/DsbE_sf"/>
</dbReference>
<dbReference type="Proteomes" id="UP000216147">
    <property type="component" value="Unassembled WGS sequence"/>
</dbReference>
<dbReference type="InterPro" id="IPR036249">
    <property type="entry name" value="Thioredoxin-like_sf"/>
</dbReference>
<dbReference type="GO" id="GO:0016209">
    <property type="term" value="F:antioxidant activity"/>
    <property type="evidence" value="ECO:0007669"/>
    <property type="project" value="InterPro"/>
</dbReference>
<dbReference type="CDD" id="cd02966">
    <property type="entry name" value="TlpA_like_family"/>
    <property type="match status" value="1"/>
</dbReference>
<dbReference type="InterPro" id="IPR000866">
    <property type="entry name" value="AhpC/TSA"/>
</dbReference>
<feature type="domain" description="Thioredoxin" evidence="2">
    <location>
        <begin position="62"/>
        <end position="205"/>
    </location>
</feature>
<dbReference type="PROSITE" id="PS00194">
    <property type="entry name" value="THIOREDOXIN_1"/>
    <property type="match status" value="1"/>
</dbReference>
<dbReference type="SUPFAM" id="SSF52833">
    <property type="entry name" value="Thioredoxin-like"/>
    <property type="match status" value="1"/>
</dbReference>
<dbReference type="InterPro" id="IPR013766">
    <property type="entry name" value="Thioredoxin_domain"/>
</dbReference>
<proteinExistence type="predicted"/>
<dbReference type="InterPro" id="IPR017937">
    <property type="entry name" value="Thioredoxin_CS"/>
</dbReference>
<dbReference type="GO" id="GO:0015036">
    <property type="term" value="F:disulfide oxidoreductase activity"/>
    <property type="evidence" value="ECO:0007669"/>
    <property type="project" value="UniProtKB-ARBA"/>
</dbReference>
<evidence type="ECO:0000313" key="3">
    <source>
        <dbReference type="EMBL" id="OYX55356.1"/>
    </source>
</evidence>
<dbReference type="Pfam" id="PF00578">
    <property type="entry name" value="AhpC-TSA"/>
    <property type="match status" value="1"/>
</dbReference>
<sequence>MSGSKRGVWIVGASALAVVAGGAVGTLYAMHAGPFKAEAPAVAEKSELARFAVGSLAALDTPAALDAAPDYVFKTRDGADVRFADFRGKVVLVNLWAMWCAPCRTEMPTIAALASAYPAGDLVVLPINVDTGADPVADAKSFIDVHEPLPFYGDPKFQLPFEFPGKGKMPQTILLDRQGRIRAAFAGEADWNSPEARALIDAVLAEPLSS</sequence>
<comment type="caution">
    <text evidence="3">The sequence shown here is derived from an EMBL/GenBank/DDBJ whole genome shotgun (WGS) entry which is preliminary data.</text>
</comment>